<dbReference type="InterPro" id="IPR017334">
    <property type="entry name" value="eIF3_g"/>
</dbReference>
<dbReference type="InterPro" id="IPR024675">
    <property type="entry name" value="eIF3g_N"/>
</dbReference>
<dbReference type="InterPro" id="IPR012677">
    <property type="entry name" value="Nucleotide-bd_a/b_plait_sf"/>
</dbReference>
<name>A0A7J7IEQ5_9RHOD</name>
<evidence type="ECO:0000256" key="7">
    <source>
        <dbReference type="SAM" id="MobiDB-lite"/>
    </source>
</evidence>
<protein>
    <recommendedName>
        <fullName evidence="5">Eukaryotic translation initiation factor 3 subunit G</fullName>
        <shortName evidence="5">eIF3g</shortName>
    </recommendedName>
    <alternativeName>
        <fullName evidence="5">Eukaryotic translation initiation factor 3 RNA-binding subunit</fullName>
        <shortName evidence="5">eIF-3 RNA-binding subunit</shortName>
    </alternativeName>
    <alternativeName>
        <fullName evidence="5">Eukaryotic translation initiation factor 3 subunit 4</fullName>
    </alternativeName>
</protein>
<comment type="caution">
    <text evidence="9">The sequence shown here is derived from an EMBL/GenBank/DDBJ whole genome shotgun (WGS) entry which is preliminary data.</text>
</comment>
<dbReference type="InterPro" id="IPR034240">
    <property type="entry name" value="eIF3G_RRM"/>
</dbReference>
<dbReference type="Pfam" id="PF12353">
    <property type="entry name" value="eIF3g"/>
    <property type="match status" value="1"/>
</dbReference>
<dbReference type="GO" id="GO:0033290">
    <property type="term" value="C:eukaryotic 48S preinitiation complex"/>
    <property type="evidence" value="ECO:0007669"/>
    <property type="project" value="UniProtKB-UniRule"/>
</dbReference>
<evidence type="ECO:0000256" key="1">
    <source>
        <dbReference type="ARBA" id="ARBA00022490"/>
    </source>
</evidence>
<keyword evidence="3 6" id="KW-0694">RNA-binding</keyword>
<feature type="region of interest" description="Disordered" evidence="7">
    <location>
        <begin position="350"/>
        <end position="382"/>
    </location>
</feature>
<comment type="similarity">
    <text evidence="5">Belongs to the eIF-3 subunit G family.</text>
</comment>
<feature type="compositionally biased region" description="Low complexity" evidence="7">
    <location>
        <begin position="142"/>
        <end position="154"/>
    </location>
</feature>
<evidence type="ECO:0000259" key="8">
    <source>
        <dbReference type="PROSITE" id="PS50102"/>
    </source>
</evidence>
<evidence type="ECO:0000256" key="3">
    <source>
        <dbReference type="ARBA" id="ARBA00022884"/>
    </source>
</evidence>
<dbReference type="GO" id="GO:0003743">
    <property type="term" value="F:translation initiation factor activity"/>
    <property type="evidence" value="ECO:0007669"/>
    <property type="project" value="UniProtKB-UniRule"/>
</dbReference>
<feature type="compositionally biased region" description="Polar residues" evidence="7">
    <location>
        <begin position="27"/>
        <end position="39"/>
    </location>
</feature>
<sequence>MSLRVANAETELEREPWEEADDEQPYATAQRTRGAQTPLTKDAPGLPPPQVSDPDAEGCVTITDYYVNDEGYVVRRTRRVRRRLERRRVCAAVAERHRRWRKFGLAAAGNTNTTTQANEDIPIEWNTRSADDSDAEERGEAETGPGAAAASATADWNTKPSGSGEELMTNKSIVVCRICGRVGDHWTLRCPYKGLQGPLGELGANDRDAQTETGAGFTGIGVAGNANGPPGTNGVATAGSGSSRYVPPSMRSGASARLREGDSLYGRREENSIRISNLTEAATEDDLRQLLEPFGRVVRIYLARDKYTGAPKGFAFAAFAERSAAERCIAKLNGFGYDHLILSVEWARPSGERSTSTGTAASTAPGLASALPGSGAGTSSLP</sequence>
<feature type="region of interest" description="Disordered" evidence="7">
    <location>
        <begin position="1"/>
        <end position="56"/>
    </location>
</feature>
<gene>
    <name evidence="9" type="primary">TIF35</name>
    <name evidence="9" type="ORF">F1559_002354</name>
</gene>
<organism evidence="9 10">
    <name type="scientific">Cyanidiococcus yangmingshanensis</name>
    <dbReference type="NCBI Taxonomy" id="2690220"/>
    <lineage>
        <taxon>Eukaryota</taxon>
        <taxon>Rhodophyta</taxon>
        <taxon>Bangiophyceae</taxon>
        <taxon>Cyanidiales</taxon>
        <taxon>Cyanidiaceae</taxon>
        <taxon>Cyanidiococcus</taxon>
    </lineage>
</organism>
<dbReference type="AlphaFoldDB" id="A0A7J7IEQ5"/>
<dbReference type="SMART" id="SM00360">
    <property type="entry name" value="RRM"/>
    <property type="match status" value="1"/>
</dbReference>
<dbReference type="Pfam" id="PF00076">
    <property type="entry name" value="RRM_1"/>
    <property type="match status" value="1"/>
</dbReference>
<dbReference type="GO" id="GO:0003723">
    <property type="term" value="F:RNA binding"/>
    <property type="evidence" value="ECO:0007669"/>
    <property type="project" value="UniProtKB-UniRule"/>
</dbReference>
<dbReference type="InterPro" id="IPR035979">
    <property type="entry name" value="RBD_domain_sf"/>
</dbReference>
<feature type="domain" description="RRM" evidence="8">
    <location>
        <begin position="271"/>
        <end position="349"/>
    </location>
</feature>
<accession>A0A7J7IEQ5</accession>
<keyword evidence="2 5" id="KW-0396">Initiation factor</keyword>
<dbReference type="GO" id="GO:0001732">
    <property type="term" value="P:formation of cytoplasmic translation initiation complex"/>
    <property type="evidence" value="ECO:0007669"/>
    <property type="project" value="UniProtKB-UniRule"/>
</dbReference>
<dbReference type="OrthoDB" id="1749473at2759"/>
<dbReference type="Gene3D" id="3.30.70.330">
    <property type="match status" value="1"/>
</dbReference>
<keyword evidence="10" id="KW-1185">Reference proteome</keyword>
<evidence type="ECO:0000256" key="6">
    <source>
        <dbReference type="PROSITE-ProRule" id="PRU00176"/>
    </source>
</evidence>
<dbReference type="GO" id="GO:0016282">
    <property type="term" value="C:eukaryotic 43S preinitiation complex"/>
    <property type="evidence" value="ECO:0007669"/>
    <property type="project" value="UniProtKB-UniRule"/>
</dbReference>
<evidence type="ECO:0000313" key="9">
    <source>
        <dbReference type="EMBL" id="KAF6001508.1"/>
    </source>
</evidence>
<comment type="subunit">
    <text evidence="5">Component of the eukaryotic translation initiation factor 3 (eIF-3) complex.</text>
</comment>
<keyword evidence="4 5" id="KW-0648">Protein biosynthesis</keyword>
<comment type="subcellular location">
    <subcellularLocation>
        <location evidence="5">Cytoplasm</location>
    </subcellularLocation>
</comment>
<dbReference type="SUPFAM" id="SSF54928">
    <property type="entry name" value="RNA-binding domain, RBD"/>
    <property type="match status" value="1"/>
</dbReference>
<dbReference type="EMBL" id="VWRR01000014">
    <property type="protein sequence ID" value="KAF6001508.1"/>
    <property type="molecule type" value="Genomic_DNA"/>
</dbReference>
<evidence type="ECO:0000313" key="10">
    <source>
        <dbReference type="Proteomes" id="UP000530660"/>
    </source>
</evidence>
<reference evidence="9 10" key="1">
    <citation type="journal article" date="2020" name="J. Phycol.">
        <title>Comparative genome analysis reveals Cyanidiococcus gen. nov., a new extremophilic red algal genus sister to Cyanidioschyzon (Cyanidioschyzonaceae, Rhodophyta).</title>
        <authorList>
            <person name="Liu S.-L."/>
            <person name="Chiang Y.-R."/>
            <person name="Yoon H.S."/>
            <person name="Fu H.-Y."/>
        </authorList>
    </citation>
    <scope>NUCLEOTIDE SEQUENCE [LARGE SCALE GENOMIC DNA]</scope>
    <source>
        <strain evidence="9 10">THAL066</strain>
    </source>
</reference>
<proteinExistence type="inferred from homology"/>
<evidence type="ECO:0000256" key="2">
    <source>
        <dbReference type="ARBA" id="ARBA00022540"/>
    </source>
</evidence>
<feature type="compositionally biased region" description="Low complexity" evidence="7">
    <location>
        <begin position="354"/>
        <end position="382"/>
    </location>
</feature>
<comment type="function">
    <text evidence="5">RNA-binding component of the eukaryotic translation initiation factor 3 (eIF-3) complex, which is involved in protein synthesis of a specialized repertoire of mRNAs and, together with other initiation factors, stimulates binding of mRNA and methionyl-tRNAi to the 40S ribosome. The eIF-3 complex specifically targets and initiates translation of a subset of mRNAs involved in cell proliferation. This subunit can bind 18S rRNA.</text>
</comment>
<dbReference type="PROSITE" id="PS50102">
    <property type="entry name" value="RRM"/>
    <property type="match status" value="1"/>
</dbReference>
<keyword evidence="1 5" id="KW-0963">Cytoplasm</keyword>
<dbReference type="HAMAP" id="MF_03006">
    <property type="entry name" value="eIF3g"/>
    <property type="match status" value="1"/>
</dbReference>
<feature type="region of interest" description="Disordered" evidence="7">
    <location>
        <begin position="125"/>
        <end position="166"/>
    </location>
</feature>
<evidence type="ECO:0000256" key="4">
    <source>
        <dbReference type="ARBA" id="ARBA00022917"/>
    </source>
</evidence>
<dbReference type="InterPro" id="IPR000504">
    <property type="entry name" value="RRM_dom"/>
</dbReference>
<dbReference type="Proteomes" id="UP000530660">
    <property type="component" value="Unassembled WGS sequence"/>
</dbReference>
<evidence type="ECO:0000256" key="5">
    <source>
        <dbReference type="HAMAP-Rule" id="MF_03006"/>
    </source>
</evidence>
<dbReference type="GO" id="GO:0005852">
    <property type="term" value="C:eukaryotic translation initiation factor 3 complex"/>
    <property type="evidence" value="ECO:0007669"/>
    <property type="project" value="UniProtKB-UniRule"/>
</dbReference>
<dbReference type="PANTHER" id="PTHR10352">
    <property type="entry name" value="EUKARYOTIC TRANSLATION INITIATION FACTOR 3 SUBUNIT G"/>
    <property type="match status" value="1"/>
</dbReference>
<dbReference type="CDD" id="cd12408">
    <property type="entry name" value="RRM_eIF3G_like"/>
    <property type="match status" value="1"/>
</dbReference>